<comment type="caution">
    <text evidence="9">The sequence shown here is derived from an EMBL/GenBank/DDBJ whole genome shotgun (WGS) entry which is preliminary data.</text>
</comment>
<proteinExistence type="predicted"/>
<evidence type="ECO:0000256" key="5">
    <source>
        <dbReference type="ARBA" id="ARBA00022985"/>
    </source>
</evidence>
<dbReference type="Pfam" id="PF00535">
    <property type="entry name" value="Glycos_transf_2"/>
    <property type="match status" value="1"/>
</dbReference>
<dbReference type="GO" id="GO:0005886">
    <property type="term" value="C:plasma membrane"/>
    <property type="evidence" value="ECO:0007669"/>
    <property type="project" value="TreeGrafter"/>
</dbReference>
<evidence type="ECO:0000259" key="8">
    <source>
        <dbReference type="Pfam" id="PF00535"/>
    </source>
</evidence>
<dbReference type="InterPro" id="IPR029044">
    <property type="entry name" value="Nucleotide-diphossugar_trans"/>
</dbReference>
<dbReference type="PANTHER" id="PTHR48090">
    <property type="entry name" value="UNDECAPRENYL-PHOSPHATE 4-DEOXY-4-FORMAMIDO-L-ARABINOSE TRANSFERASE-RELATED"/>
    <property type="match status" value="1"/>
</dbReference>
<keyword evidence="7" id="KW-0472">Membrane</keyword>
<dbReference type="InterPro" id="IPR001173">
    <property type="entry name" value="Glyco_trans_2-like"/>
</dbReference>
<dbReference type="Gene3D" id="3.90.550.10">
    <property type="entry name" value="Spore Coat Polysaccharide Biosynthesis Protein SpsA, Chain A"/>
    <property type="match status" value="1"/>
</dbReference>
<dbReference type="Proteomes" id="UP000245390">
    <property type="component" value="Unassembled WGS sequence"/>
</dbReference>
<evidence type="ECO:0000313" key="9">
    <source>
        <dbReference type="EMBL" id="PWK55006.1"/>
    </source>
</evidence>
<protein>
    <submittedName>
        <fullName evidence="9">Dolichol-phosphate mannosyltransferase</fullName>
    </submittedName>
</protein>
<evidence type="ECO:0000256" key="1">
    <source>
        <dbReference type="ARBA" id="ARBA00022475"/>
    </source>
</evidence>
<dbReference type="OrthoDB" id="9807795at2"/>
<dbReference type="SUPFAM" id="SSF53448">
    <property type="entry name" value="Nucleotide-diphospho-sugar transferases"/>
    <property type="match status" value="1"/>
</dbReference>
<evidence type="ECO:0000256" key="2">
    <source>
        <dbReference type="ARBA" id="ARBA00022676"/>
    </source>
</evidence>
<dbReference type="GO" id="GO:0009103">
    <property type="term" value="P:lipopolysaccharide biosynthetic process"/>
    <property type="evidence" value="ECO:0007669"/>
    <property type="project" value="UniProtKB-KW"/>
</dbReference>
<dbReference type="CDD" id="cd04179">
    <property type="entry name" value="DPM_DPG-synthase_like"/>
    <property type="match status" value="1"/>
</dbReference>
<keyword evidence="4" id="KW-0812">Transmembrane</keyword>
<accession>A0A316G509</accession>
<gene>
    <name evidence="9" type="ORF">C8D95_10993</name>
</gene>
<evidence type="ECO:0000256" key="6">
    <source>
        <dbReference type="ARBA" id="ARBA00022989"/>
    </source>
</evidence>
<evidence type="ECO:0000256" key="4">
    <source>
        <dbReference type="ARBA" id="ARBA00022692"/>
    </source>
</evidence>
<name>A0A316G509_9RHOB</name>
<evidence type="ECO:0000313" key="10">
    <source>
        <dbReference type="Proteomes" id="UP000245390"/>
    </source>
</evidence>
<dbReference type="FunFam" id="3.90.550.10:FF:000170">
    <property type="entry name" value="Dolichol-phosphate mannosyltransferase"/>
    <property type="match status" value="1"/>
</dbReference>
<reference evidence="9 10" key="1">
    <citation type="submission" date="2018-05" db="EMBL/GenBank/DDBJ databases">
        <title>Genomic Encyclopedia of Type Strains, Phase IV (KMG-IV): sequencing the most valuable type-strain genomes for metagenomic binning, comparative biology and taxonomic classification.</title>
        <authorList>
            <person name="Goeker M."/>
        </authorList>
    </citation>
    <scope>NUCLEOTIDE SEQUENCE [LARGE SCALE GENOMIC DNA]</scope>
    <source>
        <strain evidence="9 10">DSM 103371</strain>
    </source>
</reference>
<keyword evidence="6" id="KW-1133">Transmembrane helix</keyword>
<keyword evidence="1" id="KW-1003">Cell membrane</keyword>
<dbReference type="PANTHER" id="PTHR48090:SF3">
    <property type="entry name" value="UNDECAPRENYL-PHOSPHATE 4-DEOXY-4-FORMAMIDO-L-ARABINOSE TRANSFERASE"/>
    <property type="match status" value="1"/>
</dbReference>
<sequence>MLQNRGLPREFTIVIPALNEEQVIGDLLRRIDAALAGRSFDIIVVDDGSDDGTAAQVLAGPSHWRVIQHDVRAGQSAAIHTGVVAARSELIVTLDADGQNPPEEIPKLLAAWSENKGKVELGLVAGQRIKRQDRRAKLWASRAANFIRGAALKDGTRDTGCGLKVFPREVFLSLPYFDHMHRFLPALVVRSGLVVVHVDVAHAARQGGVSKYTNLQRALVGVVDLVGVMWLIRRKKTTHARELQKAPAKLSNVQ</sequence>
<evidence type="ECO:0000256" key="3">
    <source>
        <dbReference type="ARBA" id="ARBA00022679"/>
    </source>
</evidence>
<keyword evidence="10" id="KW-1185">Reference proteome</keyword>
<dbReference type="AlphaFoldDB" id="A0A316G509"/>
<keyword evidence="5" id="KW-0448">Lipopolysaccharide biosynthesis</keyword>
<dbReference type="KEGG" id="salo:EF888_19830"/>
<keyword evidence="2 9" id="KW-0328">Glycosyltransferase</keyword>
<keyword evidence="3 9" id="KW-0808">Transferase</keyword>
<evidence type="ECO:0000256" key="7">
    <source>
        <dbReference type="ARBA" id="ARBA00023136"/>
    </source>
</evidence>
<dbReference type="GO" id="GO:0099621">
    <property type="term" value="F:undecaprenyl-phosphate 4-deoxy-4-formamido-L-arabinose transferase activity"/>
    <property type="evidence" value="ECO:0007669"/>
    <property type="project" value="TreeGrafter"/>
</dbReference>
<dbReference type="InterPro" id="IPR050256">
    <property type="entry name" value="Glycosyltransferase_2"/>
</dbReference>
<organism evidence="9 10">
    <name type="scientific">Silicimonas algicola</name>
    <dbReference type="NCBI Taxonomy" id="1826607"/>
    <lineage>
        <taxon>Bacteria</taxon>
        <taxon>Pseudomonadati</taxon>
        <taxon>Pseudomonadota</taxon>
        <taxon>Alphaproteobacteria</taxon>
        <taxon>Rhodobacterales</taxon>
        <taxon>Paracoccaceae</taxon>
    </lineage>
</organism>
<dbReference type="EMBL" id="QGGV01000009">
    <property type="protein sequence ID" value="PWK55006.1"/>
    <property type="molecule type" value="Genomic_DNA"/>
</dbReference>
<feature type="domain" description="Glycosyltransferase 2-like" evidence="8">
    <location>
        <begin position="12"/>
        <end position="171"/>
    </location>
</feature>